<gene>
    <name evidence="8" type="primary">ribL</name>
    <name evidence="10" type="ORF">BK007_11850</name>
    <name evidence="11" type="ORF">HG719_07010</name>
</gene>
<comment type="function">
    <text evidence="8">Catalyzes the transfer of the AMP portion of ATP to flavin mononucleotide (FMN) to produce flavin adenine dinucleotide (FAD) coenzyme.</text>
</comment>
<feature type="domain" description="Cytidyltransferase-like" evidence="9">
    <location>
        <begin position="2"/>
        <end position="132"/>
    </location>
</feature>
<accession>A0A2H4VEX2</accession>
<keyword evidence="3 8" id="KW-0808">Transferase</keyword>
<dbReference type="GO" id="GO:0046444">
    <property type="term" value="P:FMN metabolic process"/>
    <property type="evidence" value="ECO:0007669"/>
    <property type="project" value="UniProtKB-UniRule"/>
</dbReference>
<keyword evidence="7 8" id="KW-0067">ATP-binding</keyword>
<dbReference type="InterPro" id="IPR014729">
    <property type="entry name" value="Rossmann-like_a/b/a_fold"/>
</dbReference>
<keyword evidence="5 8" id="KW-0547">Nucleotide-binding</keyword>
<evidence type="ECO:0000313" key="11">
    <source>
        <dbReference type="EMBL" id="NMO09580.1"/>
    </source>
</evidence>
<feature type="binding site" evidence="8">
    <location>
        <position position="119"/>
    </location>
    <ligand>
        <name>ATP</name>
        <dbReference type="ChEBI" id="CHEBI:30616"/>
    </ligand>
</feature>
<dbReference type="NCBIfam" id="TIGR00125">
    <property type="entry name" value="cyt_tran_rel"/>
    <property type="match status" value="1"/>
</dbReference>
<proteinExistence type="inferred from homology"/>
<dbReference type="InterPro" id="IPR050385">
    <property type="entry name" value="Archaeal_FAD_synthase"/>
</dbReference>
<reference evidence="10 12" key="1">
    <citation type="submission" date="2016-10" db="EMBL/GenBank/DDBJ databases">
        <title>Comparative genomics between deep and shallow subseafloor isolates.</title>
        <authorList>
            <person name="Ishii S."/>
            <person name="Miller J.R."/>
            <person name="Sutton G."/>
            <person name="Suzuki S."/>
            <person name="Methe B."/>
            <person name="Inagaki F."/>
            <person name="Imachi H."/>
        </authorList>
    </citation>
    <scope>NUCLEOTIDE SEQUENCE [LARGE SCALE GENOMIC DNA]</scope>
    <source>
        <strain evidence="10 12">MO-MB1</strain>
    </source>
</reference>
<evidence type="ECO:0000256" key="6">
    <source>
        <dbReference type="ARBA" id="ARBA00022827"/>
    </source>
</evidence>
<dbReference type="Pfam" id="PF01467">
    <property type="entry name" value="CTP_transf_like"/>
    <property type="match status" value="1"/>
</dbReference>
<evidence type="ECO:0000313" key="13">
    <source>
        <dbReference type="Proteomes" id="UP000591058"/>
    </source>
</evidence>
<dbReference type="PANTHER" id="PTHR43793">
    <property type="entry name" value="FAD SYNTHASE"/>
    <property type="match status" value="1"/>
</dbReference>
<dbReference type="Proteomes" id="UP000232806">
    <property type="component" value="Chromosome"/>
</dbReference>
<evidence type="ECO:0000256" key="7">
    <source>
        <dbReference type="ARBA" id="ARBA00022840"/>
    </source>
</evidence>
<evidence type="ECO:0000313" key="10">
    <source>
        <dbReference type="EMBL" id="AUB56631.1"/>
    </source>
</evidence>
<dbReference type="AlphaFoldDB" id="A0A2H4VEX2"/>
<dbReference type="RefSeq" id="WP_100906613.1">
    <property type="nucleotide sequence ID" value="NZ_CP017766.1"/>
</dbReference>
<feature type="binding site" evidence="8">
    <location>
        <begin position="5"/>
        <end position="6"/>
    </location>
    <ligand>
        <name>ATP</name>
        <dbReference type="ChEBI" id="CHEBI:30616"/>
    </ligand>
</feature>
<evidence type="ECO:0000313" key="12">
    <source>
        <dbReference type="Proteomes" id="UP000232806"/>
    </source>
</evidence>
<organism evidence="10 12">
    <name type="scientific">Methanobacterium subterraneum</name>
    <dbReference type="NCBI Taxonomy" id="59277"/>
    <lineage>
        <taxon>Archaea</taxon>
        <taxon>Methanobacteriati</taxon>
        <taxon>Methanobacteriota</taxon>
        <taxon>Methanomada group</taxon>
        <taxon>Methanobacteria</taxon>
        <taxon>Methanobacteriales</taxon>
        <taxon>Methanobacteriaceae</taxon>
        <taxon>Methanobacterium</taxon>
    </lineage>
</organism>
<dbReference type="Gene3D" id="3.40.50.620">
    <property type="entry name" value="HUPs"/>
    <property type="match status" value="1"/>
</dbReference>
<dbReference type="InterPro" id="IPR004821">
    <property type="entry name" value="Cyt_trans-like"/>
</dbReference>
<keyword evidence="2 8" id="KW-0288">FMN</keyword>
<dbReference type="GO" id="GO:0006747">
    <property type="term" value="P:FAD biosynthetic process"/>
    <property type="evidence" value="ECO:0007669"/>
    <property type="project" value="UniProtKB-UniRule"/>
</dbReference>
<dbReference type="InterPro" id="IPR024902">
    <property type="entry name" value="FAD_synth_RibL"/>
</dbReference>
<dbReference type="GO" id="GO:0003919">
    <property type="term" value="F:FMN adenylyltransferase activity"/>
    <property type="evidence" value="ECO:0007669"/>
    <property type="project" value="UniProtKB-UniRule"/>
</dbReference>
<name>A0A2H4VEX2_9EURY</name>
<protein>
    <recommendedName>
        <fullName evidence="8">FAD synthase</fullName>
        <ecNumber evidence="8">2.7.7.2</ecNumber>
    </recommendedName>
    <alternativeName>
        <fullName evidence="8">FMN adenylyltransferase</fullName>
    </alternativeName>
    <alternativeName>
        <fullName evidence="8">Flavin adenine dinucleotide synthase</fullName>
    </alternativeName>
</protein>
<evidence type="ECO:0000259" key="9">
    <source>
        <dbReference type="Pfam" id="PF01467"/>
    </source>
</evidence>
<dbReference type="EMBL" id="JABBYL010000024">
    <property type="protein sequence ID" value="NMO09580.1"/>
    <property type="molecule type" value="Genomic_DNA"/>
</dbReference>
<evidence type="ECO:0000256" key="8">
    <source>
        <dbReference type="HAMAP-Rule" id="MF_02115"/>
    </source>
</evidence>
<dbReference type="OrthoDB" id="1912at2157"/>
<dbReference type="UniPathway" id="UPA00277">
    <property type="reaction ID" value="UER00407"/>
</dbReference>
<comment type="similarity">
    <text evidence="8">Belongs to the archaeal FAD synthase family.</text>
</comment>
<evidence type="ECO:0000256" key="2">
    <source>
        <dbReference type="ARBA" id="ARBA00022643"/>
    </source>
</evidence>
<keyword evidence="6 8" id="KW-0274">FAD</keyword>
<feature type="binding site" evidence="8">
    <location>
        <begin position="10"/>
        <end position="13"/>
    </location>
    <ligand>
        <name>ATP</name>
        <dbReference type="ChEBI" id="CHEBI:30616"/>
    </ligand>
</feature>
<dbReference type="PANTHER" id="PTHR43793:SF1">
    <property type="entry name" value="FAD SYNTHASE"/>
    <property type="match status" value="1"/>
</dbReference>
<dbReference type="EC" id="2.7.7.2" evidence="8"/>
<dbReference type="HAMAP" id="MF_02115">
    <property type="entry name" value="FAD_synth_arch"/>
    <property type="match status" value="1"/>
</dbReference>
<reference evidence="11 13" key="2">
    <citation type="submission" date="2020-04" db="EMBL/GenBank/DDBJ databases">
        <title>Draft genome of Methanobacterium subterraneum isolated from animal feces.</title>
        <authorList>
            <person name="Ouboter H.T."/>
            <person name="Berger S."/>
            <person name="Gungor E."/>
            <person name="Jetten M.S.M."/>
            <person name="Welte C.U."/>
        </authorList>
    </citation>
    <scope>NUCLEOTIDE SEQUENCE [LARGE SCALE GENOMIC DNA]</scope>
    <source>
        <strain evidence="11">HO_2020</strain>
    </source>
</reference>
<sequence>MATGTFDLIHPGHGFYLEEAKKLGGEGARLVVVIARESTVRARKRVPIIPEKQRLEVVQMLKMVDEAVLGSETDMFSTVLKIKPDIIAIGPDQNFNLDHLREELKKRSIEAEVVKIERYHRSTLDSSCKIIRKIKESDFPAGSFKHC</sequence>
<comment type="subunit">
    <text evidence="8">Homodimer.</text>
</comment>
<evidence type="ECO:0000256" key="1">
    <source>
        <dbReference type="ARBA" id="ARBA00022630"/>
    </source>
</evidence>
<comment type="catalytic activity">
    <reaction evidence="8">
        <text>FMN + ATP + H(+) = FAD + diphosphate</text>
        <dbReference type="Rhea" id="RHEA:17237"/>
        <dbReference type="ChEBI" id="CHEBI:15378"/>
        <dbReference type="ChEBI" id="CHEBI:30616"/>
        <dbReference type="ChEBI" id="CHEBI:33019"/>
        <dbReference type="ChEBI" id="CHEBI:57692"/>
        <dbReference type="ChEBI" id="CHEBI:58210"/>
        <dbReference type="EC" id="2.7.7.2"/>
    </reaction>
</comment>
<dbReference type="GeneID" id="35124224"/>
<dbReference type="Proteomes" id="UP000591058">
    <property type="component" value="Unassembled WGS sequence"/>
</dbReference>
<feature type="binding site" evidence="8">
    <location>
        <position position="92"/>
    </location>
    <ligand>
        <name>ATP</name>
        <dbReference type="ChEBI" id="CHEBI:30616"/>
    </ligand>
</feature>
<evidence type="ECO:0000256" key="3">
    <source>
        <dbReference type="ARBA" id="ARBA00022679"/>
    </source>
</evidence>
<evidence type="ECO:0000256" key="5">
    <source>
        <dbReference type="ARBA" id="ARBA00022741"/>
    </source>
</evidence>
<evidence type="ECO:0000256" key="4">
    <source>
        <dbReference type="ARBA" id="ARBA00022695"/>
    </source>
</evidence>
<keyword evidence="4 8" id="KW-0548">Nucleotidyltransferase</keyword>
<keyword evidence="1 8" id="KW-0285">Flavoprotein</keyword>
<comment type="pathway">
    <text evidence="8">Cofactor biosynthesis; FAD biosynthesis; FAD from FMN: step 1/1.</text>
</comment>
<comment type="cofactor">
    <cofactor evidence="8">
        <name>a divalent metal cation</name>
        <dbReference type="ChEBI" id="CHEBI:60240"/>
    </cofactor>
</comment>
<dbReference type="EMBL" id="CP017766">
    <property type="protein sequence ID" value="AUB56631.1"/>
    <property type="molecule type" value="Genomic_DNA"/>
</dbReference>
<dbReference type="SUPFAM" id="SSF52374">
    <property type="entry name" value="Nucleotidylyl transferase"/>
    <property type="match status" value="1"/>
</dbReference>
<dbReference type="GO" id="GO:0005524">
    <property type="term" value="F:ATP binding"/>
    <property type="evidence" value="ECO:0007669"/>
    <property type="project" value="UniProtKB-UniRule"/>
</dbReference>